<keyword evidence="9" id="KW-0472">Membrane</keyword>
<dbReference type="InterPro" id="IPR003593">
    <property type="entry name" value="AAA+_ATPase"/>
</dbReference>
<dbReference type="CDD" id="cd03216">
    <property type="entry name" value="ABC_Carb_Monos_I"/>
    <property type="match status" value="1"/>
</dbReference>
<evidence type="ECO:0000256" key="9">
    <source>
        <dbReference type="ARBA" id="ARBA00023136"/>
    </source>
</evidence>
<keyword evidence="7 11" id="KW-0067">ATP-binding</keyword>
<keyword evidence="2" id="KW-0813">Transport</keyword>
<evidence type="ECO:0000256" key="1">
    <source>
        <dbReference type="ARBA" id="ARBA00004202"/>
    </source>
</evidence>
<dbReference type="PANTHER" id="PTHR43790">
    <property type="entry name" value="CARBOHYDRATE TRANSPORT ATP-BINDING PROTEIN MG119-RELATED"/>
    <property type="match status" value="1"/>
</dbReference>
<name>A0AAU8A5N9_9FIRM</name>
<dbReference type="GO" id="GO:0005886">
    <property type="term" value="C:plasma membrane"/>
    <property type="evidence" value="ECO:0007669"/>
    <property type="project" value="UniProtKB-SubCell"/>
</dbReference>
<evidence type="ECO:0000256" key="3">
    <source>
        <dbReference type="ARBA" id="ARBA00022475"/>
    </source>
</evidence>
<dbReference type="InterPro" id="IPR017871">
    <property type="entry name" value="ABC_transporter-like_CS"/>
</dbReference>
<keyword evidence="5" id="KW-0677">Repeat</keyword>
<evidence type="ECO:0000256" key="4">
    <source>
        <dbReference type="ARBA" id="ARBA00022597"/>
    </source>
</evidence>
<keyword evidence="6" id="KW-0547">Nucleotide-binding</keyword>
<gene>
    <name evidence="11" type="ORF">PUP29_07205</name>
</gene>
<dbReference type="PROSITE" id="PS50893">
    <property type="entry name" value="ABC_TRANSPORTER_2"/>
    <property type="match status" value="2"/>
</dbReference>
<feature type="domain" description="ABC transporter" evidence="10">
    <location>
        <begin position="5"/>
        <end position="240"/>
    </location>
</feature>
<dbReference type="Gene3D" id="3.40.50.300">
    <property type="entry name" value="P-loop containing nucleotide triphosphate hydrolases"/>
    <property type="match status" value="2"/>
</dbReference>
<proteinExistence type="predicted"/>
<dbReference type="Pfam" id="PF00005">
    <property type="entry name" value="ABC_tran"/>
    <property type="match status" value="2"/>
</dbReference>
<sequence length="496" mass="55205">MSELLEMKHICKRFPGVKALDDVQLTVKAGEVHALLGENGAGKSTLIKVLGGIYTKDEGEIHIDGKQVDIHDVESARANGVSVIHQELMSVPYLSVAENIFLGQEETKSGFVKKVQQNKRAQEILDEYEMDVRAGQLLGELTIAQQQMVEIIRAISFGARIIVMDEPTSSLSTKEVDILFDTVRKLKERKIGIIYISHRMAELDEIADRITIMRDGQYIDTVVTSETPRERLVALMVGRELSSYYTKTDTATEEVILEAEHLSDGKDVLDASFNLRRGEILGFSGLVGAGRSETMKILFGLQKPISGTIRLNGEEVKISDPQEAIRLGIGMVPEDRKDLGLFQESSVRFNMTIDVLKQFIKGISYSRAKEMRLVDEYIKKMSIKVASPEQLVSGLSGGNQQKVLISRWLMCTEKILILDEPTRGVDVKTKAEIYYLINELAANGLSIIMVSSELPELINMSDRVVVMCHGRTTGILDRAELDQEKIMTLATTDIVA</sequence>
<dbReference type="EMBL" id="CP117826">
    <property type="protein sequence ID" value="XCC61322.1"/>
    <property type="molecule type" value="Genomic_DNA"/>
</dbReference>
<protein>
    <submittedName>
        <fullName evidence="11">Sugar ABC transporter ATP-binding protein</fullName>
    </submittedName>
</protein>
<dbReference type="CDD" id="cd03215">
    <property type="entry name" value="ABC_Carb_Monos_II"/>
    <property type="match status" value="1"/>
</dbReference>
<dbReference type="GO" id="GO:0005524">
    <property type="term" value="F:ATP binding"/>
    <property type="evidence" value="ECO:0007669"/>
    <property type="project" value="UniProtKB-KW"/>
</dbReference>
<reference evidence="11" key="1">
    <citation type="submission" date="2023-02" db="EMBL/GenBank/DDBJ databases">
        <title>Gut commensal Christensenella minuta modulates host metabolism via a new class of secondary bile acids.</title>
        <authorList>
            <person name="Liu C."/>
        </authorList>
    </citation>
    <scope>NUCLEOTIDE SEQUENCE</scope>
    <source>
        <strain evidence="11">CA70</strain>
    </source>
</reference>
<dbReference type="InterPro" id="IPR050107">
    <property type="entry name" value="ABC_carbohydrate_import_ATPase"/>
</dbReference>
<dbReference type="AlphaFoldDB" id="A0AAU8A5N9"/>
<feature type="domain" description="ABC transporter" evidence="10">
    <location>
        <begin position="250"/>
        <end position="494"/>
    </location>
</feature>
<keyword evidence="4" id="KW-0762">Sugar transport</keyword>
<dbReference type="PANTHER" id="PTHR43790:SF3">
    <property type="entry name" value="D-ALLOSE IMPORT ATP-BINDING PROTEIN ALSA-RELATED"/>
    <property type="match status" value="1"/>
</dbReference>
<evidence type="ECO:0000259" key="10">
    <source>
        <dbReference type="PROSITE" id="PS50893"/>
    </source>
</evidence>
<accession>A0AAU8A5N9</accession>
<dbReference type="InterPro" id="IPR003439">
    <property type="entry name" value="ABC_transporter-like_ATP-bd"/>
</dbReference>
<dbReference type="SMART" id="SM00382">
    <property type="entry name" value="AAA"/>
    <property type="match status" value="2"/>
</dbReference>
<keyword evidence="3" id="KW-1003">Cell membrane</keyword>
<evidence type="ECO:0000256" key="8">
    <source>
        <dbReference type="ARBA" id="ARBA00022967"/>
    </source>
</evidence>
<organism evidence="11">
    <name type="scientific">Christensenella massiliensis</name>
    <dbReference type="NCBI Taxonomy" id="1805714"/>
    <lineage>
        <taxon>Bacteria</taxon>
        <taxon>Bacillati</taxon>
        <taxon>Bacillota</taxon>
        <taxon>Clostridia</taxon>
        <taxon>Christensenellales</taxon>
        <taxon>Christensenellaceae</taxon>
        <taxon>Christensenella</taxon>
    </lineage>
</organism>
<dbReference type="FunFam" id="3.40.50.300:FF:000127">
    <property type="entry name" value="Ribose import ATP-binding protein RbsA"/>
    <property type="match status" value="1"/>
</dbReference>
<keyword evidence="8" id="KW-1278">Translocase</keyword>
<evidence type="ECO:0000313" key="11">
    <source>
        <dbReference type="EMBL" id="XCC61322.1"/>
    </source>
</evidence>
<comment type="subcellular location">
    <subcellularLocation>
        <location evidence="1">Cell membrane</location>
        <topology evidence="1">Peripheral membrane protein</topology>
    </subcellularLocation>
</comment>
<dbReference type="GO" id="GO:0016887">
    <property type="term" value="F:ATP hydrolysis activity"/>
    <property type="evidence" value="ECO:0007669"/>
    <property type="project" value="InterPro"/>
</dbReference>
<evidence type="ECO:0000256" key="5">
    <source>
        <dbReference type="ARBA" id="ARBA00022737"/>
    </source>
</evidence>
<dbReference type="SUPFAM" id="SSF52540">
    <property type="entry name" value="P-loop containing nucleoside triphosphate hydrolases"/>
    <property type="match status" value="2"/>
</dbReference>
<evidence type="ECO:0000256" key="6">
    <source>
        <dbReference type="ARBA" id="ARBA00022741"/>
    </source>
</evidence>
<evidence type="ECO:0000256" key="7">
    <source>
        <dbReference type="ARBA" id="ARBA00022840"/>
    </source>
</evidence>
<evidence type="ECO:0000256" key="2">
    <source>
        <dbReference type="ARBA" id="ARBA00022448"/>
    </source>
</evidence>
<dbReference type="InterPro" id="IPR027417">
    <property type="entry name" value="P-loop_NTPase"/>
</dbReference>
<dbReference type="PROSITE" id="PS00211">
    <property type="entry name" value="ABC_TRANSPORTER_1"/>
    <property type="match status" value="1"/>
</dbReference>